<dbReference type="EMBL" id="GL377304">
    <property type="protein sequence ID" value="EFI99466.1"/>
    <property type="molecule type" value="Genomic_DNA"/>
</dbReference>
<feature type="compositionally biased region" description="Pro residues" evidence="1">
    <location>
        <begin position="99"/>
        <end position="108"/>
    </location>
</feature>
<dbReference type="KEGG" id="scm:SCHCO_02614871"/>
<feature type="region of interest" description="Disordered" evidence="1">
    <location>
        <begin position="393"/>
        <end position="529"/>
    </location>
</feature>
<feature type="non-terminal residue" evidence="2">
    <location>
        <position position="562"/>
    </location>
</feature>
<dbReference type="InParanoid" id="D8PZM6"/>
<organism evidence="3">
    <name type="scientific">Schizophyllum commune (strain H4-8 / FGSC 9210)</name>
    <name type="common">Split gill fungus</name>
    <dbReference type="NCBI Taxonomy" id="578458"/>
    <lineage>
        <taxon>Eukaryota</taxon>
        <taxon>Fungi</taxon>
        <taxon>Dikarya</taxon>
        <taxon>Basidiomycota</taxon>
        <taxon>Agaricomycotina</taxon>
        <taxon>Agaricomycetes</taxon>
        <taxon>Agaricomycetidae</taxon>
        <taxon>Agaricales</taxon>
        <taxon>Schizophyllaceae</taxon>
        <taxon>Schizophyllum</taxon>
    </lineage>
</organism>
<accession>D8PZM6</accession>
<evidence type="ECO:0000313" key="2">
    <source>
        <dbReference type="EMBL" id="EFI99466.1"/>
    </source>
</evidence>
<feature type="region of interest" description="Disordered" evidence="1">
    <location>
        <begin position="260"/>
        <end position="326"/>
    </location>
</feature>
<proteinExistence type="predicted"/>
<dbReference type="Proteomes" id="UP000007431">
    <property type="component" value="Unassembled WGS sequence"/>
</dbReference>
<evidence type="ECO:0000256" key="1">
    <source>
        <dbReference type="SAM" id="MobiDB-lite"/>
    </source>
</evidence>
<name>D8PZM6_SCHCM</name>
<evidence type="ECO:0000313" key="3">
    <source>
        <dbReference type="Proteomes" id="UP000007431"/>
    </source>
</evidence>
<feature type="region of interest" description="Disordered" evidence="1">
    <location>
        <begin position="175"/>
        <end position="245"/>
    </location>
</feature>
<feature type="compositionally biased region" description="Low complexity" evidence="1">
    <location>
        <begin position="206"/>
        <end position="227"/>
    </location>
</feature>
<feature type="compositionally biased region" description="Polar residues" evidence="1">
    <location>
        <begin position="478"/>
        <end position="489"/>
    </location>
</feature>
<feature type="compositionally biased region" description="Low complexity" evidence="1">
    <location>
        <begin position="265"/>
        <end position="274"/>
    </location>
</feature>
<feature type="compositionally biased region" description="Polar residues" evidence="1">
    <location>
        <begin position="80"/>
        <end position="94"/>
    </location>
</feature>
<feature type="compositionally biased region" description="Basic and acidic residues" evidence="1">
    <location>
        <begin position="1"/>
        <end position="16"/>
    </location>
</feature>
<dbReference type="OMA" id="DGMEDIW"/>
<feature type="region of interest" description="Disordered" evidence="1">
    <location>
        <begin position="26"/>
        <end position="127"/>
    </location>
</feature>
<reference evidence="2 3" key="1">
    <citation type="journal article" date="2010" name="Nat. Biotechnol.">
        <title>Genome sequence of the model mushroom Schizophyllum commune.</title>
        <authorList>
            <person name="Ohm R.A."/>
            <person name="de Jong J.F."/>
            <person name="Lugones L.G."/>
            <person name="Aerts A."/>
            <person name="Kothe E."/>
            <person name="Stajich J.E."/>
            <person name="de Vries R.P."/>
            <person name="Record E."/>
            <person name="Levasseur A."/>
            <person name="Baker S.E."/>
            <person name="Bartholomew K.A."/>
            <person name="Coutinho P.M."/>
            <person name="Erdmann S."/>
            <person name="Fowler T.J."/>
            <person name="Gathman A.C."/>
            <person name="Lombard V."/>
            <person name="Henrissat B."/>
            <person name="Knabe N."/>
            <person name="Kuees U."/>
            <person name="Lilly W.W."/>
            <person name="Lindquist E."/>
            <person name="Lucas S."/>
            <person name="Magnuson J.K."/>
            <person name="Piumi F."/>
            <person name="Raudaskoski M."/>
            <person name="Salamov A."/>
            <person name="Schmutz J."/>
            <person name="Schwarze F.W.M.R."/>
            <person name="vanKuyk P.A."/>
            <person name="Horton J.S."/>
            <person name="Grigoriev I.V."/>
            <person name="Woesten H.A.B."/>
        </authorList>
    </citation>
    <scope>NUCLEOTIDE SEQUENCE [LARGE SCALE GENOMIC DNA]</scope>
    <source>
        <strain evidence="3">H4-8 / FGSC 9210</strain>
    </source>
</reference>
<feature type="compositionally biased region" description="Low complexity" evidence="1">
    <location>
        <begin position="449"/>
        <end position="464"/>
    </location>
</feature>
<dbReference type="HOGENOM" id="CLU_024697_0_0_1"/>
<dbReference type="GeneID" id="9586354"/>
<feature type="compositionally biased region" description="Polar residues" evidence="1">
    <location>
        <begin position="232"/>
        <end position="245"/>
    </location>
</feature>
<dbReference type="RefSeq" id="XP_003034369.1">
    <property type="nucleotide sequence ID" value="XM_003034323.1"/>
</dbReference>
<keyword evidence="3" id="KW-1185">Reference proteome</keyword>
<feature type="compositionally biased region" description="Polar residues" evidence="1">
    <location>
        <begin position="45"/>
        <end position="55"/>
    </location>
</feature>
<feature type="compositionally biased region" description="Low complexity" evidence="1">
    <location>
        <begin position="412"/>
        <end position="425"/>
    </location>
</feature>
<dbReference type="AlphaFoldDB" id="D8PZM6"/>
<dbReference type="eggNOG" id="ENOG502SENF">
    <property type="taxonomic scope" value="Eukaryota"/>
</dbReference>
<protein>
    <submittedName>
        <fullName evidence="2">Uncharacterized protein</fullName>
    </submittedName>
</protein>
<dbReference type="VEuPathDB" id="FungiDB:SCHCODRAFT_02614871"/>
<sequence>MGFFSTRREDVVDSERSSSVVQVIRSRFYGKGKGKERELEHGHTVSESYIPQQTPAEVLSGPPKSARLHHARSVPLPTKTHFSGAQSAPSSPLVQRTDMPPPPVPPSRSAPSNNKENGASPRKQTDTATVTLAQRLDELRVANAEGLLNDDEYRLLRQNLFERFSSAATVPTEAPVVPVTGRSQPASPRPKSNFVVERETANRTPSLRSSSNKRSSLSLSTNMSNMMKFKRTPSTSRDYSETSSVRSFASNASTSVWPRLKKKTSNSSISTSASVQPDTASVTSSRIAGAHRKAGSSHVPHHLSHFSRDNTRSTGSIRKLANPPSSFSLSRAATAEKLPSASFEDVFDEANLQTAADIRAAIASVEAEGRRLMDAFNGLELTALTRAQAKGSAVTLTSMPPPPQPVDIDSVSVRSGGSARTAASRSVRRVGRSGLSTGSHPVSLHRKPSVSSTGTSGTSSTGAGRLAPPPVPALPIGQLSTGSTSSVNLVRSPMRTVPEDGGTSGRPSLEWSATQDPGASAHTEMEDIRRRREEVSARYEARLEYLRAKLKGAVLHEKLLKK</sequence>
<feature type="region of interest" description="Disordered" evidence="1">
    <location>
        <begin position="1"/>
        <end position="20"/>
    </location>
</feature>
<dbReference type="STRING" id="578458.D8PZM6"/>
<dbReference type="OrthoDB" id="3367070at2759"/>
<feature type="compositionally biased region" description="Basic and acidic residues" evidence="1">
    <location>
        <begin position="33"/>
        <end position="44"/>
    </location>
</feature>
<feature type="compositionally biased region" description="Polar residues" evidence="1">
    <location>
        <begin position="275"/>
        <end position="286"/>
    </location>
</feature>
<gene>
    <name evidence="2" type="ORF">SCHCODRAFT_106792</name>
</gene>
<feature type="compositionally biased region" description="Basic residues" evidence="1">
    <location>
        <begin position="289"/>
        <end position="305"/>
    </location>
</feature>